<gene>
    <name evidence="2" type="ORF">M378DRAFT_181394</name>
</gene>
<dbReference type="EMBL" id="KN818346">
    <property type="protein sequence ID" value="KIL58144.1"/>
    <property type="molecule type" value="Genomic_DNA"/>
</dbReference>
<sequence>MANNSRKVKLLLGKQPESSSRATGQAGAMHLWQASTAHFAPVHCPGKSKILAALDCQEEEESSETDVFFEGPKGANSGSDESDDGAGDNIQEKTCKVKIRYNFTLYSAAEMKKPKGQRTGKASSTELSSDMPWIDFYEELKMYAAKLYSKPILDNLHNFQINYTIPRVSTDLLALEECR</sequence>
<dbReference type="AlphaFoldDB" id="A0A0C2SVP1"/>
<keyword evidence="3" id="KW-1185">Reference proteome</keyword>
<dbReference type="InParanoid" id="A0A0C2SVP1"/>
<dbReference type="Proteomes" id="UP000054549">
    <property type="component" value="Unassembled WGS sequence"/>
</dbReference>
<organism evidence="2 3">
    <name type="scientific">Amanita muscaria (strain Koide BX008)</name>
    <dbReference type="NCBI Taxonomy" id="946122"/>
    <lineage>
        <taxon>Eukaryota</taxon>
        <taxon>Fungi</taxon>
        <taxon>Dikarya</taxon>
        <taxon>Basidiomycota</taxon>
        <taxon>Agaricomycotina</taxon>
        <taxon>Agaricomycetes</taxon>
        <taxon>Agaricomycetidae</taxon>
        <taxon>Agaricales</taxon>
        <taxon>Pluteineae</taxon>
        <taxon>Amanitaceae</taxon>
        <taxon>Amanita</taxon>
    </lineage>
</organism>
<evidence type="ECO:0000256" key="1">
    <source>
        <dbReference type="SAM" id="MobiDB-lite"/>
    </source>
</evidence>
<accession>A0A0C2SVP1</accession>
<evidence type="ECO:0000313" key="2">
    <source>
        <dbReference type="EMBL" id="KIL58144.1"/>
    </source>
</evidence>
<evidence type="ECO:0000313" key="3">
    <source>
        <dbReference type="Proteomes" id="UP000054549"/>
    </source>
</evidence>
<feature type="region of interest" description="Disordered" evidence="1">
    <location>
        <begin position="56"/>
        <end position="90"/>
    </location>
</feature>
<reference evidence="2 3" key="1">
    <citation type="submission" date="2014-04" db="EMBL/GenBank/DDBJ databases">
        <title>Evolutionary Origins and Diversification of the Mycorrhizal Mutualists.</title>
        <authorList>
            <consortium name="DOE Joint Genome Institute"/>
            <consortium name="Mycorrhizal Genomics Consortium"/>
            <person name="Kohler A."/>
            <person name="Kuo A."/>
            <person name="Nagy L.G."/>
            <person name="Floudas D."/>
            <person name="Copeland A."/>
            <person name="Barry K.W."/>
            <person name="Cichocki N."/>
            <person name="Veneault-Fourrey C."/>
            <person name="LaButti K."/>
            <person name="Lindquist E.A."/>
            <person name="Lipzen A."/>
            <person name="Lundell T."/>
            <person name="Morin E."/>
            <person name="Murat C."/>
            <person name="Riley R."/>
            <person name="Ohm R."/>
            <person name="Sun H."/>
            <person name="Tunlid A."/>
            <person name="Henrissat B."/>
            <person name="Grigoriev I.V."/>
            <person name="Hibbett D.S."/>
            <person name="Martin F."/>
        </authorList>
    </citation>
    <scope>NUCLEOTIDE SEQUENCE [LARGE SCALE GENOMIC DNA]</scope>
    <source>
        <strain evidence="2 3">Koide BX008</strain>
    </source>
</reference>
<protein>
    <submittedName>
        <fullName evidence="2">Uncharacterized protein</fullName>
    </submittedName>
</protein>
<name>A0A0C2SVP1_AMAMK</name>
<feature type="region of interest" description="Disordered" evidence="1">
    <location>
        <begin position="1"/>
        <end position="26"/>
    </location>
</feature>
<dbReference type="HOGENOM" id="CLU_1503087_0_0_1"/>
<proteinExistence type="predicted"/>